<evidence type="ECO:0000313" key="2">
    <source>
        <dbReference type="Proteomes" id="UP000183245"/>
    </source>
</evidence>
<dbReference type="SUPFAM" id="SSF48403">
    <property type="entry name" value="Ankyrin repeat"/>
    <property type="match status" value="1"/>
</dbReference>
<dbReference type="InterPro" id="IPR002110">
    <property type="entry name" value="Ankyrin_rpt"/>
</dbReference>
<name>A0A1J5IQM3_9BACT</name>
<protein>
    <submittedName>
        <fullName evidence="1">Uncharacterized protein</fullName>
    </submittedName>
</protein>
<comment type="caution">
    <text evidence="1">The sequence shown here is derived from an EMBL/GenBank/DDBJ whole genome shotgun (WGS) entry which is preliminary data.</text>
</comment>
<dbReference type="STRING" id="1817892.AUK40_00675"/>
<gene>
    <name evidence="1" type="ORF">AUK40_00675</name>
</gene>
<dbReference type="Gene3D" id="1.25.40.20">
    <property type="entry name" value="Ankyrin repeat-containing domain"/>
    <property type="match status" value="1"/>
</dbReference>
<dbReference type="InterPro" id="IPR036770">
    <property type="entry name" value="Ankyrin_rpt-contain_sf"/>
</dbReference>
<dbReference type="EMBL" id="MNZT01000012">
    <property type="protein sequence ID" value="OIP99457.1"/>
    <property type="molecule type" value="Genomic_DNA"/>
</dbReference>
<sequence length="182" mass="20096">MCGKLVSNALKNHNMPEAMLFLNKMFSREIAIYLEEDTGWSLLHRACATCKWYPGANFEVMKDLLEKLLRSIDANTQLVSGQFKGYGPIHLTSNVNVIELLCQHGASVDLKTGDGATAIGMCAAKRAYDSVYLLASLGADIYANYGPISLPQFLRKNGHDSVLDQLIEITHPKDGKPTSYAW</sequence>
<reference evidence="1 2" key="1">
    <citation type="journal article" date="2016" name="Environ. Microbiol.">
        <title>Genomic resolution of a cold subsurface aquifer community provides metabolic insights for novel microbes adapted to high CO concentrations.</title>
        <authorList>
            <person name="Probst A.J."/>
            <person name="Castelle C.J."/>
            <person name="Singh A."/>
            <person name="Brown C.T."/>
            <person name="Anantharaman K."/>
            <person name="Sharon I."/>
            <person name="Hug L.A."/>
            <person name="Burstein D."/>
            <person name="Emerson J.B."/>
            <person name="Thomas B.C."/>
            <person name="Banfield J.F."/>
        </authorList>
    </citation>
    <scope>NUCLEOTIDE SEQUENCE [LARGE SCALE GENOMIC DNA]</scope>
    <source>
        <strain evidence="1">CG2_30_54_11</strain>
    </source>
</reference>
<proteinExistence type="predicted"/>
<accession>A0A1J5IQM3</accession>
<organism evidence="1 2">
    <name type="scientific">Candidatus Wirthbacteria bacterium CG2_30_54_11</name>
    <dbReference type="NCBI Taxonomy" id="1817892"/>
    <lineage>
        <taxon>Bacteria</taxon>
        <taxon>Candidatus Wirthbacteria</taxon>
    </lineage>
</organism>
<evidence type="ECO:0000313" key="1">
    <source>
        <dbReference type="EMBL" id="OIP99457.1"/>
    </source>
</evidence>
<dbReference type="AlphaFoldDB" id="A0A1J5IQM3"/>
<dbReference type="Pfam" id="PF12796">
    <property type="entry name" value="Ank_2"/>
    <property type="match status" value="1"/>
</dbReference>
<dbReference type="SMART" id="SM00248">
    <property type="entry name" value="ANK"/>
    <property type="match status" value="3"/>
</dbReference>
<dbReference type="Proteomes" id="UP000183245">
    <property type="component" value="Unassembled WGS sequence"/>
</dbReference>